<dbReference type="Proteomes" id="UP001049176">
    <property type="component" value="Chromosome 4"/>
</dbReference>
<protein>
    <submittedName>
        <fullName evidence="2">Uncharacterized protein</fullName>
    </submittedName>
</protein>
<keyword evidence="1" id="KW-0812">Transmembrane</keyword>
<feature type="transmembrane region" description="Helical" evidence="1">
    <location>
        <begin position="139"/>
        <end position="160"/>
    </location>
</feature>
<evidence type="ECO:0000313" key="3">
    <source>
        <dbReference type="Proteomes" id="UP001049176"/>
    </source>
</evidence>
<dbReference type="EMBL" id="CM032184">
    <property type="protein sequence ID" value="KAG7093349.1"/>
    <property type="molecule type" value="Genomic_DNA"/>
</dbReference>
<keyword evidence="3" id="KW-1185">Reference proteome</keyword>
<reference evidence="2" key="1">
    <citation type="journal article" date="2021" name="Genome Biol. Evol.">
        <title>The assembled and annotated genome of the fairy-ring fungus Marasmius oreades.</title>
        <authorList>
            <person name="Hiltunen M."/>
            <person name="Ament-Velasquez S.L."/>
            <person name="Johannesson H."/>
        </authorList>
    </citation>
    <scope>NUCLEOTIDE SEQUENCE</scope>
    <source>
        <strain evidence="2">03SP1</strain>
    </source>
</reference>
<dbReference type="KEGG" id="more:E1B28_007030"/>
<keyword evidence="1" id="KW-0472">Membrane</keyword>
<keyword evidence="1" id="KW-1133">Transmembrane helix</keyword>
<feature type="transmembrane region" description="Helical" evidence="1">
    <location>
        <begin position="91"/>
        <end position="110"/>
    </location>
</feature>
<comment type="caution">
    <text evidence="2">The sequence shown here is derived from an EMBL/GenBank/DDBJ whole genome shotgun (WGS) entry which is preliminary data.</text>
</comment>
<sequence>MPLCSHRFPLPGSPQTVQGRATGFKELPYPRWLHFIYMLLILAAFGMSVLEIVRLAMADMGVGFLPLSSAGLFLVLNIMWQERKARTREMLMVLTAYWLFMAAAETVKIVRLHTLDQILSDAIEDRNLYPSSVQILDNAVLLGLYVLFLCFEPITLFLSLRTKPPSFELCPLAEPDPFQVPKLLA</sequence>
<dbReference type="OrthoDB" id="5399848at2759"/>
<evidence type="ECO:0000256" key="1">
    <source>
        <dbReference type="SAM" id="Phobius"/>
    </source>
</evidence>
<dbReference type="AlphaFoldDB" id="A0A9P7UVH6"/>
<evidence type="ECO:0000313" key="2">
    <source>
        <dbReference type="EMBL" id="KAG7093349.1"/>
    </source>
</evidence>
<dbReference type="RefSeq" id="XP_043009819.1">
    <property type="nucleotide sequence ID" value="XM_043151739.1"/>
</dbReference>
<dbReference type="GeneID" id="66076106"/>
<feature type="transmembrane region" description="Helical" evidence="1">
    <location>
        <begin position="62"/>
        <end position="79"/>
    </location>
</feature>
<feature type="transmembrane region" description="Helical" evidence="1">
    <location>
        <begin position="35"/>
        <end position="56"/>
    </location>
</feature>
<organism evidence="2 3">
    <name type="scientific">Marasmius oreades</name>
    <name type="common">fairy-ring Marasmius</name>
    <dbReference type="NCBI Taxonomy" id="181124"/>
    <lineage>
        <taxon>Eukaryota</taxon>
        <taxon>Fungi</taxon>
        <taxon>Dikarya</taxon>
        <taxon>Basidiomycota</taxon>
        <taxon>Agaricomycotina</taxon>
        <taxon>Agaricomycetes</taxon>
        <taxon>Agaricomycetidae</taxon>
        <taxon>Agaricales</taxon>
        <taxon>Marasmiineae</taxon>
        <taxon>Marasmiaceae</taxon>
        <taxon>Marasmius</taxon>
    </lineage>
</organism>
<name>A0A9P7UVH6_9AGAR</name>
<proteinExistence type="predicted"/>
<accession>A0A9P7UVH6</accession>
<gene>
    <name evidence="2" type="ORF">E1B28_007030</name>
</gene>